<protein>
    <submittedName>
        <fullName evidence="1">Uncharacterized protein</fullName>
    </submittedName>
</protein>
<evidence type="ECO:0000313" key="1">
    <source>
        <dbReference type="EMBL" id="WPU66879.1"/>
    </source>
</evidence>
<dbReference type="RefSeq" id="WP_321399523.1">
    <property type="nucleotide sequence ID" value="NZ_CP139487.1"/>
</dbReference>
<keyword evidence="2" id="KW-1185">Reference proteome</keyword>
<accession>A0AAX4HVA3</accession>
<gene>
    <name evidence="1" type="ORF">SOO65_08965</name>
</gene>
<dbReference type="EMBL" id="CP139487">
    <property type="protein sequence ID" value="WPU66879.1"/>
    <property type="molecule type" value="Genomic_DNA"/>
</dbReference>
<reference evidence="1 2" key="1">
    <citation type="submission" date="2023-11" db="EMBL/GenBank/DDBJ databases">
        <title>Peredibacter starrii A3.12.</title>
        <authorList>
            <person name="Mitchell R.J."/>
        </authorList>
    </citation>
    <scope>NUCLEOTIDE SEQUENCE [LARGE SCALE GENOMIC DNA]</scope>
    <source>
        <strain evidence="1 2">A3.12</strain>
    </source>
</reference>
<dbReference type="AlphaFoldDB" id="A0AAX4HVA3"/>
<proteinExistence type="predicted"/>
<sequence>MKITEIKSELEKVSKVIPELRKDLDEAYTLDAGKKSRIKLLWREYEDRYKEIRNSKVYNTLQ</sequence>
<evidence type="ECO:0000313" key="2">
    <source>
        <dbReference type="Proteomes" id="UP001324634"/>
    </source>
</evidence>
<name>A0AAX4HVA3_9BACT</name>
<dbReference type="Proteomes" id="UP001324634">
    <property type="component" value="Chromosome"/>
</dbReference>
<organism evidence="1 2">
    <name type="scientific">Peredibacter starrii</name>
    <dbReference type="NCBI Taxonomy" id="28202"/>
    <lineage>
        <taxon>Bacteria</taxon>
        <taxon>Pseudomonadati</taxon>
        <taxon>Bdellovibrionota</taxon>
        <taxon>Bacteriovoracia</taxon>
        <taxon>Bacteriovoracales</taxon>
        <taxon>Bacteriovoracaceae</taxon>
        <taxon>Peredibacter</taxon>
    </lineage>
</organism>
<dbReference type="KEGG" id="psti:SOO65_08965"/>